<reference evidence="1 2" key="1">
    <citation type="submission" date="2014-10" db="EMBL/GenBank/DDBJ databases">
        <title>Draft genome sequence of Actinoplanes utahensis NRRL 12052.</title>
        <authorList>
            <person name="Velasco-Bucheli B."/>
            <person name="del Cerro C."/>
            <person name="Hormigo D."/>
            <person name="Garcia J.L."/>
            <person name="Acebal C."/>
            <person name="Arroyo M."/>
            <person name="de la Mata I."/>
        </authorList>
    </citation>
    <scope>NUCLEOTIDE SEQUENCE [LARGE SCALE GENOMIC DNA]</scope>
    <source>
        <strain evidence="1 2">NRRL 12052</strain>
    </source>
</reference>
<gene>
    <name evidence="1" type="ORF">MB27_22200</name>
</gene>
<accession>A0A0A6UKD7</accession>
<organism evidence="1 2">
    <name type="scientific">Actinoplanes utahensis</name>
    <dbReference type="NCBI Taxonomy" id="1869"/>
    <lineage>
        <taxon>Bacteria</taxon>
        <taxon>Bacillati</taxon>
        <taxon>Actinomycetota</taxon>
        <taxon>Actinomycetes</taxon>
        <taxon>Micromonosporales</taxon>
        <taxon>Micromonosporaceae</taxon>
        <taxon>Actinoplanes</taxon>
    </lineage>
</organism>
<dbReference type="RefSeq" id="WP_043527231.1">
    <property type="nucleotide sequence ID" value="NZ_BAABKU010000027.1"/>
</dbReference>
<evidence type="ECO:0000313" key="1">
    <source>
        <dbReference type="EMBL" id="KHD75538.1"/>
    </source>
</evidence>
<protein>
    <submittedName>
        <fullName evidence="1">Uncharacterized protein</fullName>
    </submittedName>
</protein>
<dbReference type="Proteomes" id="UP000054537">
    <property type="component" value="Unassembled WGS sequence"/>
</dbReference>
<name>A0A0A6UKD7_ACTUT</name>
<dbReference type="STRING" id="1869.MB27_22200"/>
<proteinExistence type="predicted"/>
<dbReference type="EMBL" id="JRTT01000026">
    <property type="protein sequence ID" value="KHD75538.1"/>
    <property type="molecule type" value="Genomic_DNA"/>
</dbReference>
<evidence type="ECO:0000313" key="2">
    <source>
        <dbReference type="Proteomes" id="UP000054537"/>
    </source>
</evidence>
<keyword evidence="2" id="KW-1185">Reference proteome</keyword>
<sequence length="136" mass="14457">MTSEDHAQPQRYVLEPDPAWDWSEEQDGVFVVELSWVPDALAGRLAKLVVSPALAADLESRGVGGFRTGPARGLLGEDSFAEPGTPPPPLLRLIPGEDPAEDIAFLPGVGLTVSERALEVLRAHCGQLQSTVLPAP</sequence>
<comment type="caution">
    <text evidence="1">The sequence shown here is derived from an EMBL/GenBank/DDBJ whole genome shotgun (WGS) entry which is preliminary data.</text>
</comment>
<dbReference type="OrthoDB" id="3297543at2"/>
<dbReference type="AlphaFoldDB" id="A0A0A6UKD7"/>